<dbReference type="CTD" id="174601"/>
<evidence type="ECO:0000313" key="4">
    <source>
        <dbReference type="WormBase" id="C07E3.3a"/>
    </source>
</evidence>
<dbReference type="OrthoDB" id="5823866at2759"/>
<dbReference type="EMBL" id="BX284602">
    <property type="protein sequence ID" value="CAA90094.2"/>
    <property type="molecule type" value="Genomic_DNA"/>
</dbReference>
<dbReference type="SMR" id="Q17786"/>
<sequence>MGHSQSYDLRNPEGGEKTPVRGVRRVSREHQTDAQFSTETAEPFDFREDELRDRIRREQLRKREVELETLRIRQHESREPIIDAYRQNQPAPQGNLYNEFNHYDSMKHASPSDPATYFALKPMTEVNEGRQFSIPTSSTRRYDQVPIDPSPELQRREVPSKQSPPNYPKRSSVFGGRVSPLPRQSEVDPHPMPRYIPPMSPSNPIDDVPPTHVSELHAEKRMIVGIDDELQPEKNNVTYVTVATAAIDNELLHRHPEVGRHPVYVLPAQTSYGASAKRRSSDDEAKNVLPPQNCTVEHCTHVAVNDGSPVVIRKRASQDSIRDKENRLTIPINEDDTENVGEGTNYQNVSKKCFEERLHYDSYMPTLSLRQRPVVSFYDKLH</sequence>
<proteinExistence type="evidence at protein level"/>
<keyword evidence="3" id="KW-1185">Reference proteome</keyword>
<organism evidence="2 3">
    <name type="scientific">Caenorhabditis elegans</name>
    <dbReference type="NCBI Taxonomy" id="6239"/>
    <lineage>
        <taxon>Eukaryota</taxon>
        <taxon>Metazoa</taxon>
        <taxon>Ecdysozoa</taxon>
        <taxon>Nematoda</taxon>
        <taxon>Chromadorea</taxon>
        <taxon>Rhabditida</taxon>
        <taxon>Rhabditina</taxon>
        <taxon>Rhabditomorpha</taxon>
        <taxon>Rhabditoidea</taxon>
        <taxon>Rhabditidae</taxon>
        <taxon>Peloderinae</taxon>
        <taxon>Caenorhabditis</taxon>
    </lineage>
</organism>
<dbReference type="PIR" id="T19050">
    <property type="entry name" value="T19050"/>
</dbReference>
<dbReference type="RefSeq" id="NP_496230.2">
    <property type="nucleotide sequence ID" value="NM_063829.5"/>
</dbReference>
<dbReference type="AlphaFoldDB" id="Q17786"/>
<evidence type="ECO:0000313" key="3">
    <source>
        <dbReference type="Proteomes" id="UP000001940"/>
    </source>
</evidence>
<dbReference type="Bgee" id="WBGene00007414">
    <property type="expression patterns" value="Expressed in larva and 3 other cell types or tissues"/>
</dbReference>
<name>Q17786_CAEEL</name>
<protein>
    <submittedName>
        <fullName evidence="2">Ovule protein</fullName>
    </submittedName>
</protein>
<dbReference type="IntAct" id="Q17786">
    <property type="interactions" value="2"/>
</dbReference>
<accession>Q17786</accession>
<keyword evidence="5" id="KW-1267">Proteomics identification</keyword>
<evidence type="ECO:0000313" key="2">
    <source>
        <dbReference type="EMBL" id="CAA90094.2"/>
    </source>
</evidence>
<dbReference type="Proteomes" id="UP000001940">
    <property type="component" value="Chromosome II"/>
</dbReference>
<evidence type="ECO:0000256" key="1">
    <source>
        <dbReference type="SAM" id="MobiDB-lite"/>
    </source>
</evidence>
<feature type="region of interest" description="Disordered" evidence="1">
    <location>
        <begin position="132"/>
        <end position="193"/>
    </location>
</feature>
<dbReference type="DIP" id="DIP-27456N"/>
<feature type="compositionally biased region" description="Basic and acidic residues" evidence="1">
    <location>
        <begin position="10"/>
        <end position="19"/>
    </location>
</feature>
<dbReference type="HOGENOM" id="CLU_724091_0_0_1"/>
<feature type="region of interest" description="Disordered" evidence="1">
    <location>
        <begin position="1"/>
        <end position="44"/>
    </location>
</feature>
<dbReference type="AGR" id="WB:WBGene00007414"/>
<comment type="interaction">
    <interactant intactId="EBI-329721">
        <id>Q17786</id>
    </interactant>
    <interactant intactId="EBI-316320">
        <id>O45904</id>
        <label>lec-1</label>
    </interactant>
    <organismsDiffer>false</organismsDiffer>
    <experiments>3</experiments>
</comment>
<gene>
    <name evidence="2 4" type="ORF">C07E3.3</name>
    <name evidence="2" type="ORF">CELE_C07E3.3</name>
</gene>
<reference evidence="2 3" key="1">
    <citation type="journal article" date="1998" name="Science">
        <title>Genome sequence of the nematode C. elegans: a platform for investigating biology.</title>
        <authorList>
            <consortium name="The C. elegans sequencing consortium"/>
            <person name="Sulson J.E."/>
            <person name="Waterston R."/>
        </authorList>
    </citation>
    <scope>NUCLEOTIDE SEQUENCE [LARGE SCALE GENOMIC DNA]</scope>
    <source>
        <strain evidence="2 3">Bristol N2</strain>
    </source>
</reference>
<evidence type="ECO:0007829" key="5">
    <source>
        <dbReference type="PeptideAtlas" id="Q17786"/>
    </source>
</evidence>
<dbReference type="ExpressionAtlas" id="Q17786">
    <property type="expression patterns" value="baseline and differential"/>
</dbReference>
<dbReference type="WormBase" id="C07E3.3a">
    <property type="protein sequence ID" value="CE32305"/>
    <property type="gene ID" value="WBGene00007414"/>
</dbReference>
<dbReference type="UCSC" id="C07E3.3">
    <property type="organism name" value="c. elegans"/>
</dbReference>
<dbReference type="GeneID" id="174601"/>